<dbReference type="InterPro" id="IPR050832">
    <property type="entry name" value="Bact_Acetyltransf"/>
</dbReference>
<accession>A0A0R2LQ37</accession>
<dbReference type="STRING" id="449659.IV66_GL002019"/>
<dbReference type="PANTHER" id="PTHR43877:SF2">
    <property type="entry name" value="AMINOALKYLPHOSPHONATE N-ACETYLTRANSFERASE-RELATED"/>
    <property type="match status" value="1"/>
</dbReference>
<gene>
    <name evidence="4" type="ORF">IV66_GL002019</name>
</gene>
<keyword evidence="2" id="KW-0012">Acyltransferase</keyword>
<dbReference type="AlphaFoldDB" id="A0A0R2LQ37"/>
<dbReference type="SUPFAM" id="SSF55729">
    <property type="entry name" value="Acyl-CoA N-acyltransferases (Nat)"/>
    <property type="match status" value="1"/>
</dbReference>
<dbReference type="Pfam" id="PF00583">
    <property type="entry name" value="Acetyltransf_1"/>
    <property type="match status" value="1"/>
</dbReference>
<dbReference type="EMBL" id="JQCN01000006">
    <property type="protein sequence ID" value="KRO01696.1"/>
    <property type="molecule type" value="Genomic_DNA"/>
</dbReference>
<dbReference type="PANTHER" id="PTHR43877">
    <property type="entry name" value="AMINOALKYLPHOSPHONATE N-ACETYLTRANSFERASE-RELATED-RELATED"/>
    <property type="match status" value="1"/>
</dbReference>
<evidence type="ECO:0000256" key="2">
    <source>
        <dbReference type="ARBA" id="ARBA00023315"/>
    </source>
</evidence>
<dbReference type="PROSITE" id="PS51186">
    <property type="entry name" value="GNAT"/>
    <property type="match status" value="1"/>
</dbReference>
<sequence length="167" mass="18900">MMGVELMVEREIQIRELTRQDDPLIKEIVQSVLKEYHDDLPGTAYYDPELGELSKYYAAPSRKYWVVTINDQVVGGCGVAQFDDLGTAEVQKLYLLPQTRGLGIGKRLVQLSETTARELGYSSLYIETLSNMSEALILYEHLGFVKLSHSKSGTQHNACDVWLEKKI</sequence>
<organism evidence="4 5">
    <name type="scientific">Ligilactobacillus pobuzihii</name>
    <dbReference type="NCBI Taxonomy" id="449659"/>
    <lineage>
        <taxon>Bacteria</taxon>
        <taxon>Bacillati</taxon>
        <taxon>Bacillota</taxon>
        <taxon>Bacilli</taxon>
        <taxon>Lactobacillales</taxon>
        <taxon>Lactobacillaceae</taxon>
        <taxon>Ligilactobacillus</taxon>
    </lineage>
</organism>
<comment type="caution">
    <text evidence="4">The sequence shown here is derived from an EMBL/GenBank/DDBJ whole genome shotgun (WGS) entry which is preliminary data.</text>
</comment>
<dbReference type="Gene3D" id="3.40.630.30">
    <property type="match status" value="1"/>
</dbReference>
<protein>
    <submittedName>
        <fullName evidence="4">Acetyltransferase</fullName>
    </submittedName>
</protein>
<feature type="domain" description="N-acetyltransferase" evidence="3">
    <location>
        <begin position="12"/>
        <end position="167"/>
    </location>
</feature>
<keyword evidence="1 4" id="KW-0808">Transferase</keyword>
<reference evidence="4 5" key="1">
    <citation type="journal article" date="2015" name="Genome Announc.">
        <title>Expanding the biotechnology potential of lactobacilli through comparative genomics of 213 strains and associated genera.</title>
        <authorList>
            <person name="Sun Z."/>
            <person name="Harris H.M."/>
            <person name="McCann A."/>
            <person name="Guo C."/>
            <person name="Argimon S."/>
            <person name="Zhang W."/>
            <person name="Yang X."/>
            <person name="Jeffery I.B."/>
            <person name="Cooney J.C."/>
            <person name="Kagawa T.F."/>
            <person name="Liu W."/>
            <person name="Song Y."/>
            <person name="Salvetti E."/>
            <person name="Wrobel A."/>
            <person name="Rasinkangas P."/>
            <person name="Parkhill J."/>
            <person name="Rea M.C."/>
            <person name="O'Sullivan O."/>
            <person name="Ritari J."/>
            <person name="Douillard F.P."/>
            <person name="Paul Ross R."/>
            <person name="Yang R."/>
            <person name="Briner A.E."/>
            <person name="Felis G.E."/>
            <person name="de Vos W.M."/>
            <person name="Barrangou R."/>
            <person name="Klaenhammer T.R."/>
            <person name="Caufield P.W."/>
            <person name="Cui Y."/>
            <person name="Zhang H."/>
            <person name="O'Toole P.W."/>
        </authorList>
    </citation>
    <scope>NUCLEOTIDE SEQUENCE [LARGE SCALE GENOMIC DNA]</scope>
    <source>
        <strain evidence="4 5">NBRC 103219</strain>
    </source>
</reference>
<evidence type="ECO:0000313" key="4">
    <source>
        <dbReference type="EMBL" id="KRO01696.1"/>
    </source>
</evidence>
<dbReference type="Proteomes" id="UP000051886">
    <property type="component" value="Unassembled WGS sequence"/>
</dbReference>
<proteinExistence type="predicted"/>
<evidence type="ECO:0000259" key="3">
    <source>
        <dbReference type="PROSITE" id="PS51186"/>
    </source>
</evidence>
<evidence type="ECO:0000256" key="1">
    <source>
        <dbReference type="ARBA" id="ARBA00022679"/>
    </source>
</evidence>
<name>A0A0R2LQ37_9LACO</name>
<dbReference type="GO" id="GO:0016747">
    <property type="term" value="F:acyltransferase activity, transferring groups other than amino-acyl groups"/>
    <property type="evidence" value="ECO:0007669"/>
    <property type="project" value="InterPro"/>
</dbReference>
<keyword evidence="5" id="KW-1185">Reference proteome</keyword>
<evidence type="ECO:0000313" key="5">
    <source>
        <dbReference type="Proteomes" id="UP000051886"/>
    </source>
</evidence>
<dbReference type="CDD" id="cd04301">
    <property type="entry name" value="NAT_SF"/>
    <property type="match status" value="1"/>
</dbReference>
<dbReference type="InterPro" id="IPR016181">
    <property type="entry name" value="Acyl_CoA_acyltransferase"/>
</dbReference>
<dbReference type="PATRIC" id="fig|449659.4.peg.2071"/>
<dbReference type="InterPro" id="IPR000182">
    <property type="entry name" value="GNAT_dom"/>
</dbReference>